<name>A0ABS8XW89_9BURK</name>
<keyword evidence="2" id="KW-1185">Reference proteome</keyword>
<evidence type="ECO:0000313" key="1">
    <source>
        <dbReference type="EMBL" id="MCE4554901.1"/>
    </source>
</evidence>
<organism evidence="1 2">
    <name type="scientific">Pelomonas cellulosilytica</name>
    <dbReference type="NCBI Taxonomy" id="2906762"/>
    <lineage>
        <taxon>Bacteria</taxon>
        <taxon>Pseudomonadati</taxon>
        <taxon>Pseudomonadota</taxon>
        <taxon>Betaproteobacteria</taxon>
        <taxon>Burkholderiales</taxon>
        <taxon>Sphaerotilaceae</taxon>
        <taxon>Roseateles</taxon>
    </lineage>
</organism>
<dbReference type="Proteomes" id="UP001200741">
    <property type="component" value="Unassembled WGS sequence"/>
</dbReference>
<comment type="caution">
    <text evidence="1">The sequence shown here is derived from an EMBL/GenBank/DDBJ whole genome shotgun (WGS) entry which is preliminary data.</text>
</comment>
<protein>
    <submittedName>
        <fullName evidence="1">Uncharacterized protein</fullName>
    </submittedName>
</protein>
<reference evidence="1 2" key="1">
    <citation type="submission" date="2021-12" db="EMBL/GenBank/DDBJ databases">
        <title>Genome seq of P8.</title>
        <authorList>
            <person name="Seo T."/>
        </authorList>
    </citation>
    <scope>NUCLEOTIDE SEQUENCE [LARGE SCALE GENOMIC DNA]</scope>
    <source>
        <strain evidence="1 2">P8</strain>
    </source>
</reference>
<proteinExistence type="predicted"/>
<dbReference type="EMBL" id="JAJTWU010000003">
    <property type="protein sequence ID" value="MCE4554901.1"/>
    <property type="molecule type" value="Genomic_DNA"/>
</dbReference>
<accession>A0ABS8XW89</accession>
<sequence>MQQGNECKTKNEAQNSACQLRESPFDMLNEPGQAVKLEANFVEEGIQGAECHQAHANDAERNEWHAIGEEAIRQGFVRSNAVLLERVLQQGQQAYCGSKYAEECGVTAKFMPKTGHDRFDCIVHVFERWRGSSGLS</sequence>
<dbReference type="RefSeq" id="WP_233371907.1">
    <property type="nucleotide sequence ID" value="NZ_JAJTWU010000003.1"/>
</dbReference>
<gene>
    <name evidence="1" type="ORF">LXT13_10725</name>
</gene>
<evidence type="ECO:0000313" key="2">
    <source>
        <dbReference type="Proteomes" id="UP001200741"/>
    </source>
</evidence>